<dbReference type="Gramene" id="LPERR09G02990.1">
    <property type="protein sequence ID" value="LPERR09G02990.1"/>
    <property type="gene ID" value="LPERR09G02990"/>
</dbReference>
<evidence type="ECO:0000256" key="1">
    <source>
        <dbReference type="ARBA" id="ARBA00004123"/>
    </source>
</evidence>
<feature type="region of interest" description="Disordered" evidence="6">
    <location>
        <begin position="194"/>
        <end position="262"/>
    </location>
</feature>
<dbReference type="PROSITE" id="PS51005">
    <property type="entry name" value="NAC"/>
    <property type="match status" value="1"/>
</dbReference>
<evidence type="ECO:0000256" key="2">
    <source>
        <dbReference type="ARBA" id="ARBA00023015"/>
    </source>
</evidence>
<feature type="region of interest" description="Disordered" evidence="6">
    <location>
        <begin position="301"/>
        <end position="339"/>
    </location>
</feature>
<dbReference type="AlphaFoldDB" id="A0A0D9XC60"/>
<dbReference type="InterPro" id="IPR036093">
    <property type="entry name" value="NAC_dom_sf"/>
</dbReference>
<organism evidence="8 9">
    <name type="scientific">Leersia perrieri</name>
    <dbReference type="NCBI Taxonomy" id="77586"/>
    <lineage>
        <taxon>Eukaryota</taxon>
        <taxon>Viridiplantae</taxon>
        <taxon>Streptophyta</taxon>
        <taxon>Embryophyta</taxon>
        <taxon>Tracheophyta</taxon>
        <taxon>Spermatophyta</taxon>
        <taxon>Magnoliopsida</taxon>
        <taxon>Liliopsida</taxon>
        <taxon>Poales</taxon>
        <taxon>Poaceae</taxon>
        <taxon>BOP clade</taxon>
        <taxon>Oryzoideae</taxon>
        <taxon>Oryzeae</taxon>
        <taxon>Oryzinae</taxon>
        <taxon>Leersia</taxon>
    </lineage>
</organism>
<proteinExistence type="predicted"/>
<name>A0A0D9XC60_9ORYZ</name>
<dbReference type="SUPFAM" id="SSF101941">
    <property type="entry name" value="NAC domain"/>
    <property type="match status" value="1"/>
</dbReference>
<dbReference type="GO" id="GO:0006355">
    <property type="term" value="P:regulation of DNA-templated transcription"/>
    <property type="evidence" value="ECO:0007669"/>
    <property type="project" value="InterPro"/>
</dbReference>
<keyword evidence="2" id="KW-0805">Transcription regulation</keyword>
<dbReference type="eggNOG" id="ENOG502R45F">
    <property type="taxonomic scope" value="Eukaryota"/>
</dbReference>
<feature type="compositionally biased region" description="Acidic residues" evidence="6">
    <location>
        <begin position="236"/>
        <end position="245"/>
    </location>
</feature>
<evidence type="ECO:0000313" key="9">
    <source>
        <dbReference type="Proteomes" id="UP000032180"/>
    </source>
</evidence>
<feature type="domain" description="NAC" evidence="7">
    <location>
        <begin position="6"/>
        <end position="155"/>
    </location>
</feature>
<evidence type="ECO:0000259" key="7">
    <source>
        <dbReference type="PROSITE" id="PS51005"/>
    </source>
</evidence>
<keyword evidence="3" id="KW-0238">DNA-binding</keyword>
<evidence type="ECO:0000256" key="3">
    <source>
        <dbReference type="ARBA" id="ARBA00023125"/>
    </source>
</evidence>
<dbReference type="GO" id="GO:0005634">
    <property type="term" value="C:nucleus"/>
    <property type="evidence" value="ECO:0007669"/>
    <property type="project" value="UniProtKB-SubCell"/>
</dbReference>
<dbReference type="InterPro" id="IPR003441">
    <property type="entry name" value="NAC-dom"/>
</dbReference>
<reference evidence="9" key="2">
    <citation type="submission" date="2013-12" db="EMBL/GenBank/DDBJ databases">
        <authorList>
            <person name="Yu Y."/>
            <person name="Lee S."/>
            <person name="de Baynast K."/>
            <person name="Wissotski M."/>
            <person name="Liu L."/>
            <person name="Talag J."/>
            <person name="Goicoechea J."/>
            <person name="Angelova A."/>
            <person name="Jetty R."/>
            <person name="Kudrna D."/>
            <person name="Golser W."/>
            <person name="Rivera L."/>
            <person name="Zhang J."/>
            <person name="Wing R."/>
        </authorList>
    </citation>
    <scope>NUCLEOTIDE SEQUENCE</scope>
</reference>
<dbReference type="Pfam" id="PF02365">
    <property type="entry name" value="NAM"/>
    <property type="match status" value="1"/>
</dbReference>
<dbReference type="EnsemblPlants" id="LPERR09G02990.1">
    <property type="protein sequence ID" value="LPERR09G02990.1"/>
    <property type="gene ID" value="LPERR09G02990"/>
</dbReference>
<keyword evidence="9" id="KW-1185">Reference proteome</keyword>
<dbReference type="STRING" id="77586.A0A0D9XC60"/>
<keyword evidence="5" id="KW-0539">Nucleus</keyword>
<dbReference type="HOGENOM" id="CLU_621708_0_0_1"/>
<feature type="compositionally biased region" description="Acidic residues" evidence="6">
    <location>
        <begin position="195"/>
        <end position="207"/>
    </location>
</feature>
<evidence type="ECO:0000313" key="8">
    <source>
        <dbReference type="EnsemblPlants" id="LPERR09G02990.1"/>
    </source>
</evidence>
<evidence type="ECO:0000256" key="6">
    <source>
        <dbReference type="SAM" id="MobiDB-lite"/>
    </source>
</evidence>
<comment type="subcellular location">
    <subcellularLocation>
        <location evidence="1">Nucleus</location>
    </subcellularLocation>
</comment>
<reference evidence="8" key="3">
    <citation type="submission" date="2015-04" db="UniProtKB">
        <authorList>
            <consortium name="EnsemblPlants"/>
        </authorList>
    </citation>
    <scope>IDENTIFICATION</scope>
</reference>
<evidence type="ECO:0000256" key="4">
    <source>
        <dbReference type="ARBA" id="ARBA00023163"/>
    </source>
</evidence>
<sequence length="426" mass="47536">MVDACQSVSSSRHPTELELAVKHLNPRAHRIKTNESNFIHEADVYDVDPADLTAKFPPAHATDGVYWYFFSPVRNQAGRRRVRSVKSADNGGCWHSEAGVKAVEDEHKRRVGHRQFFSFTKKGDDGKRYRTGWIMVEIGLDHEPNDVVLCKVYKTPRKPSGVMPSAMMEIHGEKRKMTDDDAELPPQQRRRLLAEEETQEDGSEENSGESSTVPSTLADVADLADDDDVGRLEETTSSDDDDDDCVMLPDPPSQGEVVSTQRETLPNTIGDGTVADDDNCRHQRSAVPDLNIDATMSEEDKHEDHYARNGRQHGSTLGSITKETTSTSNSTMAATERITSTRSIPDECRRRHTLKLHMVNDGMEQQRQQAATPAWPYGGGGRLQWQQGQRAPCFYIVVRPCAAHSSLRYGTTYRCGCRVTGSFSKS</sequence>
<dbReference type="Proteomes" id="UP000032180">
    <property type="component" value="Chromosome 9"/>
</dbReference>
<protein>
    <recommendedName>
        <fullName evidence="7">NAC domain-containing protein</fullName>
    </recommendedName>
</protein>
<dbReference type="Gene3D" id="2.170.150.80">
    <property type="entry name" value="NAC domain"/>
    <property type="match status" value="1"/>
</dbReference>
<feature type="compositionally biased region" description="Polar residues" evidence="6">
    <location>
        <begin position="312"/>
        <end position="323"/>
    </location>
</feature>
<dbReference type="PANTHER" id="PTHR31989">
    <property type="entry name" value="NAC DOMAIN-CONTAINING PROTEIN 82-RELATED"/>
    <property type="match status" value="1"/>
</dbReference>
<keyword evidence="4" id="KW-0804">Transcription</keyword>
<evidence type="ECO:0000256" key="5">
    <source>
        <dbReference type="ARBA" id="ARBA00023242"/>
    </source>
</evidence>
<reference evidence="8 9" key="1">
    <citation type="submission" date="2012-08" db="EMBL/GenBank/DDBJ databases">
        <title>Oryza genome evolution.</title>
        <authorList>
            <person name="Wing R.A."/>
        </authorList>
    </citation>
    <scope>NUCLEOTIDE SEQUENCE</scope>
</reference>
<dbReference type="GO" id="GO:0003677">
    <property type="term" value="F:DNA binding"/>
    <property type="evidence" value="ECO:0007669"/>
    <property type="project" value="UniProtKB-KW"/>
</dbReference>
<accession>A0A0D9XC60</accession>